<keyword evidence="2" id="KW-1185">Reference proteome</keyword>
<accession>A0ABP0QUZ9</accession>
<proteinExistence type="predicted"/>
<comment type="caution">
    <text evidence="1">The sequence shown here is derived from an EMBL/GenBank/DDBJ whole genome shotgun (WGS) entry which is preliminary data.</text>
</comment>
<dbReference type="Proteomes" id="UP001642464">
    <property type="component" value="Unassembled WGS sequence"/>
</dbReference>
<dbReference type="EMBL" id="CAXAMM010040261">
    <property type="protein sequence ID" value="CAK9092129.1"/>
    <property type="molecule type" value="Genomic_DNA"/>
</dbReference>
<name>A0ABP0QUZ9_9DINO</name>
<gene>
    <name evidence="1" type="ORF">SCF082_LOCUS43362</name>
</gene>
<evidence type="ECO:0000313" key="1">
    <source>
        <dbReference type="EMBL" id="CAK9092129.1"/>
    </source>
</evidence>
<sequence>MLMSCAEKQVHLHVLDVNAYLDAPGMAEVEALVRRRSVGVWFLDHLDKPLEANLPLFPPNIED</sequence>
<protein>
    <submittedName>
        <fullName evidence="1">Uncharacterized protein</fullName>
    </submittedName>
</protein>
<organism evidence="1 2">
    <name type="scientific">Durusdinium trenchii</name>
    <dbReference type="NCBI Taxonomy" id="1381693"/>
    <lineage>
        <taxon>Eukaryota</taxon>
        <taxon>Sar</taxon>
        <taxon>Alveolata</taxon>
        <taxon>Dinophyceae</taxon>
        <taxon>Suessiales</taxon>
        <taxon>Symbiodiniaceae</taxon>
        <taxon>Durusdinium</taxon>
    </lineage>
</organism>
<evidence type="ECO:0000313" key="2">
    <source>
        <dbReference type="Proteomes" id="UP001642464"/>
    </source>
</evidence>
<feature type="non-terminal residue" evidence="1">
    <location>
        <position position="63"/>
    </location>
</feature>
<reference evidence="1 2" key="1">
    <citation type="submission" date="2024-02" db="EMBL/GenBank/DDBJ databases">
        <authorList>
            <person name="Chen Y."/>
            <person name="Shah S."/>
            <person name="Dougan E. K."/>
            <person name="Thang M."/>
            <person name="Chan C."/>
        </authorList>
    </citation>
    <scope>NUCLEOTIDE SEQUENCE [LARGE SCALE GENOMIC DNA]</scope>
</reference>